<gene>
    <name evidence="3" type="ORF">GCM10025789_31130</name>
</gene>
<keyword evidence="2" id="KW-0812">Transmembrane</keyword>
<dbReference type="RefSeq" id="WP_345584538.1">
    <property type="nucleotide sequence ID" value="NZ_BAABLV010000066.1"/>
</dbReference>
<reference evidence="4" key="1">
    <citation type="journal article" date="2019" name="Int. J. Syst. Evol. Microbiol.">
        <title>The Global Catalogue of Microorganisms (GCM) 10K type strain sequencing project: providing services to taxonomists for standard genome sequencing and annotation.</title>
        <authorList>
            <consortium name="The Broad Institute Genomics Platform"/>
            <consortium name="The Broad Institute Genome Sequencing Center for Infectious Disease"/>
            <person name="Wu L."/>
            <person name="Ma J."/>
        </authorList>
    </citation>
    <scope>NUCLEOTIDE SEQUENCE [LARGE SCALE GENOMIC DNA]</scope>
    <source>
        <strain evidence="4">JCM 19125</strain>
    </source>
</reference>
<feature type="region of interest" description="Disordered" evidence="1">
    <location>
        <begin position="1"/>
        <end position="21"/>
    </location>
</feature>
<evidence type="ECO:0000313" key="4">
    <source>
        <dbReference type="Proteomes" id="UP001501521"/>
    </source>
</evidence>
<keyword evidence="2" id="KW-1133">Transmembrane helix</keyword>
<dbReference type="Pfam" id="PF12642">
    <property type="entry name" value="TpcC"/>
    <property type="match status" value="1"/>
</dbReference>
<dbReference type="InterPro" id="IPR024735">
    <property type="entry name" value="TcpC"/>
</dbReference>
<keyword evidence="2" id="KW-0472">Membrane</keyword>
<evidence type="ECO:0000256" key="1">
    <source>
        <dbReference type="SAM" id="MobiDB-lite"/>
    </source>
</evidence>
<comment type="caution">
    <text evidence="3">The sequence shown here is derived from an EMBL/GenBank/DDBJ whole genome shotgun (WGS) entry which is preliminary data.</text>
</comment>
<name>A0ABP9FRG2_9ACTN</name>
<evidence type="ECO:0000256" key="2">
    <source>
        <dbReference type="SAM" id="Phobius"/>
    </source>
</evidence>
<evidence type="ECO:0008006" key="5">
    <source>
        <dbReference type="Google" id="ProtNLM"/>
    </source>
</evidence>
<proteinExistence type="predicted"/>
<organism evidence="3 4">
    <name type="scientific">Tessaracoccus lubricantis</name>
    <dbReference type="NCBI Taxonomy" id="545543"/>
    <lineage>
        <taxon>Bacteria</taxon>
        <taxon>Bacillati</taxon>
        <taxon>Actinomycetota</taxon>
        <taxon>Actinomycetes</taxon>
        <taxon>Propionibacteriales</taxon>
        <taxon>Propionibacteriaceae</taxon>
        <taxon>Tessaracoccus</taxon>
    </lineage>
</organism>
<dbReference type="EMBL" id="BAABLV010000066">
    <property type="protein sequence ID" value="GAA4909673.1"/>
    <property type="molecule type" value="Genomic_DNA"/>
</dbReference>
<feature type="transmembrane region" description="Helical" evidence="2">
    <location>
        <begin position="44"/>
        <end position="68"/>
    </location>
</feature>
<evidence type="ECO:0000313" key="3">
    <source>
        <dbReference type="EMBL" id="GAA4909673.1"/>
    </source>
</evidence>
<keyword evidence="4" id="KW-1185">Reference proteome</keyword>
<accession>A0ABP9FRG2</accession>
<sequence length="339" mass="34762">MKLLNKRRQPADAAPIDEDQAPPAKIAAANWTRGQQLATTATRVVLWGMVACAPLALGVGAVALSAAARPAPQSTIAAAPTEPPGRLQATGMAEHAVMAWLGASRGSEHQVSGLLPSADLPAKGLNVSAPSAVDSVWDGSAWIVTVGVTVTSDVPTDQGATTQTVQRRFFQVPVAVDADGILSVLMLPAEVAGPTTAAPSSGAGFRSTVPSTHPVAVAAVDFLTALLAGGGDITRYISPESGIRAVTPAPYVFLTVESVMADHAPATSPAEGDSVVVMVRTRALDATESATRFDYVLAMSLRSSRWEITEIKGSPLLGGEEVPVADPDPSPIPTSNTNP</sequence>
<feature type="region of interest" description="Disordered" evidence="1">
    <location>
        <begin position="316"/>
        <end position="339"/>
    </location>
</feature>
<protein>
    <recommendedName>
        <fullName evidence="5">Conjugal transfer protein</fullName>
    </recommendedName>
</protein>
<dbReference type="Proteomes" id="UP001501521">
    <property type="component" value="Unassembled WGS sequence"/>
</dbReference>